<comment type="caution">
    <text evidence="2">The sequence shown here is derived from an EMBL/GenBank/DDBJ whole genome shotgun (WGS) entry which is preliminary data.</text>
</comment>
<accession>A0A8B6DZD2</accession>
<evidence type="ECO:0000313" key="2">
    <source>
        <dbReference type="EMBL" id="VDI27484.1"/>
    </source>
</evidence>
<gene>
    <name evidence="2" type="ORF">MGAL_10B070046</name>
</gene>
<dbReference type="Proteomes" id="UP000596742">
    <property type="component" value="Unassembled WGS sequence"/>
</dbReference>
<sequence>MQSTGTSTPRTSLPVNKLALPALQTPSHFSSNTTPAAIAIVTAATTVPSASSIPIPTTSAPPPATTTSRKTPKGKTPINYQQLDTAFERLHFGQLEDREETVVFNTNRENCYKHSDDTTVPLEQPPRYHSLPVSPIFQQPYIPAWEKSSLPSPIKPIRPSVVLKPKFPASLATRAPKPTLKTPAQFSALYPTLPPSSLPPAAPVSQLISQ</sequence>
<feature type="region of interest" description="Disordered" evidence="1">
    <location>
        <begin position="49"/>
        <end position="77"/>
    </location>
</feature>
<evidence type="ECO:0000256" key="1">
    <source>
        <dbReference type="SAM" id="MobiDB-lite"/>
    </source>
</evidence>
<organism evidence="2 3">
    <name type="scientific">Mytilus galloprovincialis</name>
    <name type="common">Mediterranean mussel</name>
    <dbReference type="NCBI Taxonomy" id="29158"/>
    <lineage>
        <taxon>Eukaryota</taxon>
        <taxon>Metazoa</taxon>
        <taxon>Spiralia</taxon>
        <taxon>Lophotrochozoa</taxon>
        <taxon>Mollusca</taxon>
        <taxon>Bivalvia</taxon>
        <taxon>Autobranchia</taxon>
        <taxon>Pteriomorphia</taxon>
        <taxon>Mytilida</taxon>
        <taxon>Mytiloidea</taxon>
        <taxon>Mytilidae</taxon>
        <taxon>Mytilinae</taxon>
        <taxon>Mytilus</taxon>
    </lineage>
</organism>
<name>A0A8B6DZD2_MYTGA</name>
<feature type="compositionally biased region" description="Low complexity" evidence="1">
    <location>
        <begin position="49"/>
        <end position="58"/>
    </location>
</feature>
<protein>
    <submittedName>
        <fullName evidence="2">Uncharacterized protein</fullName>
    </submittedName>
</protein>
<reference evidence="2" key="1">
    <citation type="submission" date="2018-11" db="EMBL/GenBank/DDBJ databases">
        <authorList>
            <person name="Alioto T."/>
            <person name="Alioto T."/>
        </authorList>
    </citation>
    <scope>NUCLEOTIDE SEQUENCE</scope>
</reference>
<dbReference type="AlphaFoldDB" id="A0A8B6DZD2"/>
<evidence type="ECO:0000313" key="3">
    <source>
        <dbReference type="Proteomes" id="UP000596742"/>
    </source>
</evidence>
<dbReference type="EMBL" id="UYJE01004370">
    <property type="protein sequence ID" value="VDI27484.1"/>
    <property type="molecule type" value="Genomic_DNA"/>
</dbReference>
<proteinExistence type="predicted"/>
<keyword evidence="3" id="KW-1185">Reference proteome</keyword>